<dbReference type="PANTHER" id="PTHR16222">
    <property type="entry name" value="ADP-RIBOSYLGLYCOHYDROLASE"/>
    <property type="match status" value="1"/>
</dbReference>
<dbReference type="InterPro" id="IPR005502">
    <property type="entry name" value="Ribosyl_crysJ1"/>
</dbReference>
<name>A0ABY5U877_LACSH</name>
<dbReference type="InterPro" id="IPR036705">
    <property type="entry name" value="Ribosyl_crysJ1_sf"/>
</dbReference>
<dbReference type="SUPFAM" id="SSF101478">
    <property type="entry name" value="ADP-ribosylglycohydrolase"/>
    <property type="match status" value="1"/>
</dbReference>
<reference evidence="3" key="1">
    <citation type="submission" date="2022-08" db="EMBL/GenBank/DDBJ databases">
        <title>The complete genome sequence of the thermophilic bacterium Laceyella sacchari FBKL4.010 reveals the basis for tetramethylpyrazine biosynthesis in Moutai-flavor Daqu.</title>
        <authorList>
            <person name="Li D."/>
            <person name="Huang W."/>
            <person name="Wang C."/>
            <person name="Qiu S."/>
        </authorList>
    </citation>
    <scope>NUCLEOTIDE SEQUENCE</scope>
    <source>
        <strain evidence="3">FBKL4.014</strain>
    </source>
</reference>
<dbReference type="Gene3D" id="1.10.4080.10">
    <property type="entry name" value="ADP-ribosylation/Crystallin J1"/>
    <property type="match status" value="1"/>
</dbReference>
<dbReference type="InterPro" id="IPR050792">
    <property type="entry name" value="ADP-ribosylglycohydrolase"/>
</dbReference>
<protein>
    <submittedName>
        <fullName evidence="3">ADP-ribosylglycohydrolase family protein</fullName>
    </submittedName>
</protein>
<dbReference type="EMBL" id="CP103866">
    <property type="protein sequence ID" value="UWE04517.1"/>
    <property type="molecule type" value="Genomic_DNA"/>
</dbReference>
<evidence type="ECO:0000313" key="4">
    <source>
        <dbReference type="Proteomes" id="UP001058650"/>
    </source>
</evidence>
<comment type="similarity">
    <text evidence="1">Belongs to the ADP-ribosylglycohydrolase family.</text>
</comment>
<dbReference type="RefSeq" id="WP_246026826.1">
    <property type="nucleotide sequence ID" value="NZ_CP103866.1"/>
</dbReference>
<evidence type="ECO:0000256" key="2">
    <source>
        <dbReference type="ARBA" id="ARBA00022801"/>
    </source>
</evidence>
<sequence>MERNNAMAQAQINIEDRILGGLWGLLIGDALGVPYEFKQPRELPPASQIDFHPPAGYPRTYPTVPPGTWSDDGAQALALLDSLLTCEQLDLDDFSSRLIAWAERGEYAVDHRVFDIGVQTSEALRAIQHHGVPPTRAGYLRPEGKGNGSLMRVLPLALWHHGTDEDLVQDAHLQSVVTHGHETNQACCALYCLWARRLLQGLAWDEAYSDAVRTLRDLYRNLPSHEQALEWEIRPDSEPFSDGSGYVVASLHAARLALKEKTYPDVVKAAILLGRDTDTNAAIAGGLAGLRDGIQSIPVNWRSELRGQERLNPLIKKLLEHRHA</sequence>
<keyword evidence="4" id="KW-1185">Reference proteome</keyword>
<keyword evidence="2" id="KW-0378">Hydrolase</keyword>
<dbReference type="PANTHER" id="PTHR16222:SF24">
    <property type="entry name" value="ADP-RIBOSYLHYDROLASE ARH3"/>
    <property type="match status" value="1"/>
</dbReference>
<proteinExistence type="inferred from homology"/>
<gene>
    <name evidence="3" type="ORF">NYR52_05055</name>
</gene>
<organism evidence="3 4">
    <name type="scientific">Laceyella sacchari</name>
    <name type="common">Thermoactinomyces thalpophilus</name>
    <dbReference type="NCBI Taxonomy" id="37482"/>
    <lineage>
        <taxon>Bacteria</taxon>
        <taxon>Bacillati</taxon>
        <taxon>Bacillota</taxon>
        <taxon>Bacilli</taxon>
        <taxon>Bacillales</taxon>
        <taxon>Thermoactinomycetaceae</taxon>
        <taxon>Laceyella</taxon>
    </lineage>
</organism>
<dbReference type="Proteomes" id="UP001058650">
    <property type="component" value="Chromosome"/>
</dbReference>
<evidence type="ECO:0000313" key="3">
    <source>
        <dbReference type="EMBL" id="UWE04517.1"/>
    </source>
</evidence>
<evidence type="ECO:0000256" key="1">
    <source>
        <dbReference type="ARBA" id="ARBA00010702"/>
    </source>
</evidence>
<dbReference type="Pfam" id="PF03747">
    <property type="entry name" value="ADP_ribosyl_GH"/>
    <property type="match status" value="1"/>
</dbReference>
<accession>A0ABY5U877</accession>